<dbReference type="GO" id="GO:0004333">
    <property type="term" value="F:fumarate hydratase activity"/>
    <property type="evidence" value="ECO:0007669"/>
    <property type="project" value="UniProtKB-UniRule"/>
</dbReference>
<organism evidence="13 14">
    <name type="scientific">Plasticicumulans lactativorans</name>
    <dbReference type="NCBI Taxonomy" id="1133106"/>
    <lineage>
        <taxon>Bacteria</taxon>
        <taxon>Pseudomonadati</taxon>
        <taxon>Pseudomonadota</taxon>
        <taxon>Gammaproteobacteria</taxon>
        <taxon>Candidatus Competibacteraceae</taxon>
        <taxon>Plasticicumulans</taxon>
    </lineage>
</organism>
<reference evidence="13 14" key="1">
    <citation type="submission" date="2019-03" db="EMBL/GenBank/DDBJ databases">
        <title>Genomic Encyclopedia of Type Strains, Phase IV (KMG-IV): sequencing the most valuable type-strain genomes for metagenomic binning, comparative biology and taxonomic classification.</title>
        <authorList>
            <person name="Goeker M."/>
        </authorList>
    </citation>
    <scope>NUCLEOTIDE SEQUENCE [LARGE SCALE GENOMIC DNA]</scope>
    <source>
        <strain evidence="13 14">DSM 25287</strain>
    </source>
</reference>
<dbReference type="EMBL" id="SLWY01000010">
    <property type="protein sequence ID" value="TCO81124.1"/>
    <property type="molecule type" value="Genomic_DNA"/>
</dbReference>
<keyword evidence="7 10" id="KW-0408">Iron</keyword>
<dbReference type="AlphaFoldDB" id="A0A4R2L3M5"/>
<dbReference type="EC" id="4.2.1.2" evidence="10"/>
<gene>
    <name evidence="13" type="ORF">EV699_110150</name>
</gene>
<dbReference type="InterPro" id="IPR004646">
    <property type="entry name" value="Fe-S_hydro-lyase_TtdA-typ_cat"/>
</dbReference>
<dbReference type="GO" id="GO:0046872">
    <property type="term" value="F:metal ion binding"/>
    <property type="evidence" value="ECO:0007669"/>
    <property type="project" value="UniProtKB-UniRule"/>
</dbReference>
<dbReference type="Pfam" id="PF05683">
    <property type="entry name" value="Fumerase_C"/>
    <property type="match status" value="1"/>
</dbReference>
<dbReference type="InterPro" id="IPR011167">
    <property type="entry name" value="Fe_dep_fumarate_hydratase"/>
</dbReference>
<comment type="cofactor">
    <cofactor evidence="2 10">
        <name>[4Fe-4S] cluster</name>
        <dbReference type="ChEBI" id="CHEBI:49883"/>
    </cofactor>
</comment>
<comment type="catalytic activity">
    <reaction evidence="1 10">
        <text>(S)-malate = fumarate + H2O</text>
        <dbReference type="Rhea" id="RHEA:12460"/>
        <dbReference type="ChEBI" id="CHEBI:15377"/>
        <dbReference type="ChEBI" id="CHEBI:15589"/>
        <dbReference type="ChEBI" id="CHEBI:29806"/>
        <dbReference type="EC" id="4.2.1.2"/>
    </reaction>
</comment>
<accession>A0A4R2L3M5</accession>
<proteinExistence type="inferred from homology"/>
<name>A0A4R2L3M5_9GAMM</name>
<evidence type="ECO:0000259" key="12">
    <source>
        <dbReference type="Pfam" id="PF05683"/>
    </source>
</evidence>
<dbReference type="NCBIfam" id="TIGR00723">
    <property type="entry name" value="ttdB_fumA_fumB"/>
    <property type="match status" value="1"/>
</dbReference>
<keyword evidence="9 10" id="KW-0456">Lyase</keyword>
<evidence type="ECO:0000256" key="9">
    <source>
        <dbReference type="ARBA" id="ARBA00023239"/>
    </source>
</evidence>
<evidence type="ECO:0000313" key="14">
    <source>
        <dbReference type="Proteomes" id="UP000295765"/>
    </source>
</evidence>
<keyword evidence="8 10" id="KW-0411">Iron-sulfur</keyword>
<sequence length="504" mass="54578">MTTIRQEDFIQSVADAFQYISYYHPVDYIKALAAAYEREESPAAKDAIAQILINSRMCAEGHRPICQDTGIAVVFLKVGMDVRWDATLSLQEMVNEGVRRAYLDPDNKLRASVLLDPAGKRQNSKDNTPAVVHYEIVPGHHVEVICAAKGGGSEAKSKFAMLNPSDSLVDWVLKTVPTMGAGWCPPGILGIGIGGTPEKAMLLAKEAIMAPVDIQELIARGPSNRAEELRLELYEKVNALGIGAQGLGGLTTVLDVKVLDYPTHAANLPVAMIPNCAATRHAHFHLDGSGPAVLTPPSLDDWPQITYDASKGRRVDLDSITREDVQAWQPGEVLLLSGKLLTGRDAAHKRMVDMLNRGEALPVDFNNRFIYYVGPVDPVRDEIVGPAGPTTATRMDKFTRQMLEATGLLGMIGKAERGPVAIEAIRDNKAVSLIAVGGAAYLVSKAIRKSKVLAFEDIGMEAIYEFEVQDMPVMVAVDSRGSSVHQSGPREWQAKIGKIPVVSA</sequence>
<comment type="function">
    <text evidence="10">Catalyzes the reversible hydration of fumarate to (S)-malate.</text>
</comment>
<evidence type="ECO:0000256" key="6">
    <source>
        <dbReference type="ARBA" id="ARBA00022723"/>
    </source>
</evidence>
<protein>
    <recommendedName>
        <fullName evidence="10">Fumarate hydratase class I</fullName>
        <ecNumber evidence="10">4.2.1.2</ecNumber>
    </recommendedName>
</protein>
<comment type="caution">
    <text evidence="13">The sequence shown here is derived from an EMBL/GenBank/DDBJ whole genome shotgun (WGS) entry which is preliminary data.</text>
</comment>
<keyword evidence="14" id="KW-1185">Reference proteome</keyword>
<evidence type="ECO:0000259" key="11">
    <source>
        <dbReference type="Pfam" id="PF05681"/>
    </source>
</evidence>
<keyword evidence="6 10" id="KW-0479">Metal-binding</keyword>
<evidence type="ECO:0000313" key="13">
    <source>
        <dbReference type="EMBL" id="TCO81124.1"/>
    </source>
</evidence>
<feature type="domain" description="Fe-S hydro-lyase tartrate dehydratase alpha-type catalytic" evidence="11">
    <location>
        <begin position="11"/>
        <end position="284"/>
    </location>
</feature>
<evidence type="ECO:0000256" key="5">
    <source>
        <dbReference type="ARBA" id="ARBA00022485"/>
    </source>
</evidence>
<dbReference type="SUPFAM" id="SSF117457">
    <property type="entry name" value="FumA C-terminal domain-like"/>
    <property type="match status" value="1"/>
</dbReference>
<dbReference type="Proteomes" id="UP000295765">
    <property type="component" value="Unassembled WGS sequence"/>
</dbReference>
<dbReference type="OrthoDB" id="9798978at2"/>
<evidence type="ECO:0000256" key="7">
    <source>
        <dbReference type="ARBA" id="ARBA00023004"/>
    </source>
</evidence>
<keyword evidence="5 10" id="KW-0004">4Fe-4S</keyword>
<dbReference type="InterPro" id="IPR036660">
    <property type="entry name" value="Fe-S_hydroAse_TtdB_cat_sf"/>
</dbReference>
<dbReference type="PANTHER" id="PTHR43351">
    <property type="entry name" value="L(+)-TARTRATE DEHYDRATASE SUBUNIT BETA"/>
    <property type="match status" value="1"/>
</dbReference>
<dbReference type="Pfam" id="PF05681">
    <property type="entry name" value="Fumerase"/>
    <property type="match status" value="1"/>
</dbReference>
<comment type="subunit">
    <text evidence="4 10">Homodimer.</text>
</comment>
<evidence type="ECO:0000256" key="8">
    <source>
        <dbReference type="ARBA" id="ARBA00023014"/>
    </source>
</evidence>
<evidence type="ECO:0000256" key="10">
    <source>
        <dbReference type="PIRNR" id="PIRNR001394"/>
    </source>
</evidence>
<dbReference type="NCBIfam" id="TIGR00722">
    <property type="entry name" value="ttdA_fumA_fumB"/>
    <property type="match status" value="1"/>
</dbReference>
<feature type="domain" description="Fe-S hydro-lyase tartrate dehydratase beta-type catalytic" evidence="12">
    <location>
        <begin position="288"/>
        <end position="487"/>
    </location>
</feature>
<dbReference type="PANTHER" id="PTHR43351:SF2">
    <property type="entry name" value="L(+)-TARTRATE DEHYDRATASE SUBUNIT BETA-RELATED"/>
    <property type="match status" value="1"/>
</dbReference>
<evidence type="ECO:0000256" key="4">
    <source>
        <dbReference type="ARBA" id="ARBA00011738"/>
    </source>
</evidence>
<dbReference type="GO" id="GO:0051539">
    <property type="term" value="F:4 iron, 4 sulfur cluster binding"/>
    <property type="evidence" value="ECO:0007669"/>
    <property type="project" value="UniProtKB-UniRule"/>
</dbReference>
<evidence type="ECO:0000256" key="3">
    <source>
        <dbReference type="ARBA" id="ARBA00008876"/>
    </source>
</evidence>
<dbReference type="RefSeq" id="WP_132542381.1">
    <property type="nucleotide sequence ID" value="NZ_SLWY01000010.1"/>
</dbReference>
<dbReference type="PIRSF" id="PIRSF001394">
    <property type="entry name" value="Fe_dep_fumar_hy"/>
    <property type="match status" value="1"/>
</dbReference>
<dbReference type="Gene3D" id="3.20.130.10">
    <property type="entry name" value="Fe-S hydro-lyase, tartrate dehydratase beta-type, catalytic domain"/>
    <property type="match status" value="1"/>
</dbReference>
<dbReference type="InterPro" id="IPR004647">
    <property type="entry name" value="Fe-S_hydro-lyase_TtdB-typ_cat"/>
</dbReference>
<comment type="similarity">
    <text evidence="3 10">Belongs to the class-I fumarase family.</text>
</comment>
<evidence type="ECO:0000256" key="2">
    <source>
        <dbReference type="ARBA" id="ARBA00001966"/>
    </source>
</evidence>
<evidence type="ECO:0000256" key="1">
    <source>
        <dbReference type="ARBA" id="ARBA00000929"/>
    </source>
</evidence>
<dbReference type="GO" id="GO:0006091">
    <property type="term" value="P:generation of precursor metabolites and energy"/>
    <property type="evidence" value="ECO:0007669"/>
    <property type="project" value="InterPro"/>
</dbReference>